<dbReference type="SUPFAM" id="SSF46955">
    <property type="entry name" value="Putative DNA-binding domain"/>
    <property type="match status" value="1"/>
</dbReference>
<evidence type="ECO:0000313" key="3">
    <source>
        <dbReference type="Proteomes" id="UP001500353"/>
    </source>
</evidence>
<proteinExistence type="predicted"/>
<comment type="caution">
    <text evidence="2">The sequence shown here is derived from an EMBL/GenBank/DDBJ whole genome shotgun (WGS) entry which is preliminary data.</text>
</comment>
<evidence type="ECO:0000313" key="2">
    <source>
        <dbReference type="EMBL" id="GAA5087101.1"/>
    </source>
</evidence>
<feature type="domain" description="Helix-turn-helix" evidence="1">
    <location>
        <begin position="44"/>
        <end position="92"/>
    </location>
</feature>
<evidence type="ECO:0000259" key="1">
    <source>
        <dbReference type="Pfam" id="PF12728"/>
    </source>
</evidence>
<dbReference type="InterPro" id="IPR009061">
    <property type="entry name" value="DNA-bd_dom_put_sf"/>
</dbReference>
<gene>
    <name evidence="2" type="ORF">GCM10023210_09760</name>
</gene>
<keyword evidence="3" id="KW-1185">Reference proteome</keyword>
<name>A0ABP9M0X1_9FLAO</name>
<dbReference type="EMBL" id="BAABHX010000001">
    <property type="protein sequence ID" value="GAA5087101.1"/>
    <property type="molecule type" value="Genomic_DNA"/>
</dbReference>
<dbReference type="Pfam" id="PF12728">
    <property type="entry name" value="HTH_17"/>
    <property type="match status" value="1"/>
</dbReference>
<dbReference type="InterPro" id="IPR041657">
    <property type="entry name" value="HTH_17"/>
</dbReference>
<dbReference type="RefSeq" id="WP_345200672.1">
    <property type="nucleotide sequence ID" value="NZ_BAABHX010000001.1"/>
</dbReference>
<dbReference type="Proteomes" id="UP001500353">
    <property type="component" value="Unassembled WGS sequence"/>
</dbReference>
<organism evidence="2 3">
    <name type="scientific">Chryseobacterium ginsengisoli</name>
    <dbReference type="NCBI Taxonomy" id="363853"/>
    <lineage>
        <taxon>Bacteria</taxon>
        <taxon>Pseudomonadati</taxon>
        <taxon>Bacteroidota</taxon>
        <taxon>Flavobacteriia</taxon>
        <taxon>Flavobacteriales</taxon>
        <taxon>Weeksellaceae</taxon>
        <taxon>Chryseobacterium group</taxon>
        <taxon>Chryseobacterium</taxon>
    </lineage>
</organism>
<reference evidence="3" key="1">
    <citation type="journal article" date="2019" name="Int. J. Syst. Evol. Microbiol.">
        <title>The Global Catalogue of Microorganisms (GCM) 10K type strain sequencing project: providing services to taxonomists for standard genome sequencing and annotation.</title>
        <authorList>
            <consortium name="The Broad Institute Genomics Platform"/>
            <consortium name="The Broad Institute Genome Sequencing Center for Infectious Disease"/>
            <person name="Wu L."/>
            <person name="Ma J."/>
        </authorList>
    </citation>
    <scope>NUCLEOTIDE SEQUENCE [LARGE SCALE GENOMIC DNA]</scope>
    <source>
        <strain evidence="3">JCM 18019</strain>
    </source>
</reference>
<sequence>MGTNNITQLHNTTPEDLKIEILNGVNILLSEFKKDLGIYEQNTYLTRNEIAKMLKISLPTLRKNVERGIIPEITVAGRVLYNLADVKAALKKANWRED</sequence>
<accession>A0ABP9M0X1</accession>
<protein>
    <recommendedName>
        <fullName evidence="1">Helix-turn-helix domain-containing protein</fullName>
    </recommendedName>
</protein>